<dbReference type="InterPro" id="IPR000182">
    <property type="entry name" value="GNAT_dom"/>
</dbReference>
<keyword evidence="2" id="KW-0808">Transferase</keyword>
<reference evidence="2 3" key="1">
    <citation type="submission" date="2020-07" db="EMBL/GenBank/DDBJ databases">
        <title>Sequencing the genomes of 1000 actinobacteria strains.</title>
        <authorList>
            <person name="Klenk H.-P."/>
        </authorList>
    </citation>
    <scope>NUCLEOTIDE SEQUENCE [LARGE SCALE GENOMIC DNA]</scope>
    <source>
        <strain evidence="2 3">DSM 102047</strain>
    </source>
</reference>
<dbReference type="Pfam" id="PF13302">
    <property type="entry name" value="Acetyltransf_3"/>
    <property type="match status" value="1"/>
</dbReference>
<dbReference type="EMBL" id="JACBYQ010000002">
    <property type="protein sequence ID" value="NYE96452.1"/>
    <property type="molecule type" value="Genomic_DNA"/>
</dbReference>
<comment type="caution">
    <text evidence="2">The sequence shown here is derived from an EMBL/GenBank/DDBJ whole genome shotgun (WGS) entry which is preliminary data.</text>
</comment>
<name>A0A7Y9LVP3_9MICC</name>
<dbReference type="GO" id="GO:1990189">
    <property type="term" value="F:protein N-terminal-serine acetyltransferase activity"/>
    <property type="evidence" value="ECO:0007669"/>
    <property type="project" value="TreeGrafter"/>
</dbReference>
<sequence>MQISLRSFEPESEAEELAKFLSENRWPFHVYSELTLEGVRTRIAEGAYVNEDRQTFWIETPERVGIAVLEDLQDDAPLFDLRLAESVRGQGIAAAALGALTALVFERFPDVRRFEGQTRQDNLAMRRTFLKNGFVKEAHYRQGWPTADGRYLDSVAYAILRQDFETGQTTPVDWQD</sequence>
<dbReference type="GO" id="GO:0005737">
    <property type="term" value="C:cytoplasm"/>
    <property type="evidence" value="ECO:0007669"/>
    <property type="project" value="TreeGrafter"/>
</dbReference>
<dbReference type="AlphaFoldDB" id="A0A7Y9LVP3"/>
<dbReference type="Proteomes" id="UP000521748">
    <property type="component" value="Unassembled WGS sequence"/>
</dbReference>
<dbReference type="PANTHER" id="PTHR43441:SF11">
    <property type="entry name" value="RIBOSOMAL-PROTEIN-SERINE ACETYLTRANSFERASE"/>
    <property type="match status" value="1"/>
</dbReference>
<dbReference type="InterPro" id="IPR051908">
    <property type="entry name" value="Ribosomal_N-acetyltransferase"/>
</dbReference>
<dbReference type="SUPFAM" id="SSF55729">
    <property type="entry name" value="Acyl-CoA N-acyltransferases (Nat)"/>
    <property type="match status" value="1"/>
</dbReference>
<dbReference type="InterPro" id="IPR016181">
    <property type="entry name" value="Acyl_CoA_acyltransferase"/>
</dbReference>
<evidence type="ECO:0000313" key="3">
    <source>
        <dbReference type="Proteomes" id="UP000521748"/>
    </source>
</evidence>
<evidence type="ECO:0000313" key="2">
    <source>
        <dbReference type="EMBL" id="NYE96452.1"/>
    </source>
</evidence>
<dbReference type="GO" id="GO:0008999">
    <property type="term" value="F:protein-N-terminal-alanine acetyltransferase activity"/>
    <property type="evidence" value="ECO:0007669"/>
    <property type="project" value="TreeGrafter"/>
</dbReference>
<dbReference type="Gene3D" id="3.40.630.30">
    <property type="match status" value="1"/>
</dbReference>
<dbReference type="RefSeq" id="WP_179390107.1">
    <property type="nucleotide sequence ID" value="NZ_JACBYQ010000002.1"/>
</dbReference>
<proteinExistence type="predicted"/>
<keyword evidence="3" id="KW-1185">Reference proteome</keyword>
<gene>
    <name evidence="2" type="ORF">FHU41_002702</name>
</gene>
<dbReference type="PROSITE" id="PS51186">
    <property type="entry name" value="GNAT"/>
    <property type="match status" value="1"/>
</dbReference>
<organism evidence="2 3">
    <name type="scientific">Psychromicrobium silvestre</name>
    <dbReference type="NCBI Taxonomy" id="1645614"/>
    <lineage>
        <taxon>Bacteria</taxon>
        <taxon>Bacillati</taxon>
        <taxon>Actinomycetota</taxon>
        <taxon>Actinomycetes</taxon>
        <taxon>Micrococcales</taxon>
        <taxon>Micrococcaceae</taxon>
        <taxon>Psychromicrobium</taxon>
    </lineage>
</organism>
<accession>A0A7Y9LVP3</accession>
<dbReference type="PANTHER" id="PTHR43441">
    <property type="entry name" value="RIBOSOMAL-PROTEIN-SERINE ACETYLTRANSFERASE"/>
    <property type="match status" value="1"/>
</dbReference>
<protein>
    <submittedName>
        <fullName evidence="2">RimJ/RimL family protein N-acetyltransferase</fullName>
    </submittedName>
</protein>
<feature type="domain" description="N-acetyltransferase" evidence="1">
    <location>
        <begin position="3"/>
        <end position="162"/>
    </location>
</feature>
<evidence type="ECO:0000259" key="1">
    <source>
        <dbReference type="PROSITE" id="PS51186"/>
    </source>
</evidence>